<dbReference type="InterPro" id="IPR003607">
    <property type="entry name" value="HD/PDEase_dom"/>
</dbReference>
<evidence type="ECO:0000313" key="6">
    <source>
        <dbReference type="Proteomes" id="UP000533017"/>
    </source>
</evidence>
<dbReference type="EMBL" id="FOOI01000001">
    <property type="protein sequence ID" value="SFF68811.1"/>
    <property type="molecule type" value="Genomic_DNA"/>
</dbReference>
<reference evidence="4 5" key="1">
    <citation type="submission" date="2016-10" db="EMBL/GenBank/DDBJ databases">
        <authorList>
            <person name="de Groot N.N."/>
        </authorList>
    </citation>
    <scope>NUCLEOTIDE SEQUENCE [LARGE SCALE GENOMIC DNA]</scope>
    <source>
        <strain evidence="4 5">CPCC 202808</strain>
    </source>
</reference>
<feature type="compositionally biased region" description="Low complexity" evidence="1">
    <location>
        <begin position="324"/>
        <end position="351"/>
    </location>
</feature>
<dbReference type="InterPro" id="IPR052194">
    <property type="entry name" value="MESH1"/>
</dbReference>
<dbReference type="RefSeq" id="WP_092880484.1">
    <property type="nucleotide sequence ID" value="NZ_FOOI01000001.1"/>
</dbReference>
<dbReference type="PANTHER" id="PTHR46246">
    <property type="entry name" value="GUANOSINE-3',5'-BIS(DIPHOSPHATE) 3'-PYROPHOSPHOHYDROLASE MESH1"/>
    <property type="match status" value="1"/>
</dbReference>
<protein>
    <submittedName>
        <fullName evidence="4">HD domain-containing protein</fullName>
    </submittedName>
</protein>
<dbReference type="Proteomes" id="UP000533017">
    <property type="component" value="Unassembled WGS sequence"/>
</dbReference>
<dbReference type="GO" id="GO:0008893">
    <property type="term" value="F:guanosine-3',5'-bis(diphosphate) 3'-diphosphatase activity"/>
    <property type="evidence" value="ECO:0007669"/>
    <property type="project" value="TreeGrafter"/>
</dbReference>
<evidence type="ECO:0000256" key="1">
    <source>
        <dbReference type="SAM" id="MobiDB-lite"/>
    </source>
</evidence>
<accession>A0A1I2KUT8</accession>
<proteinExistence type="predicted"/>
<reference evidence="3 6" key="2">
    <citation type="submission" date="2020-07" db="EMBL/GenBank/DDBJ databases">
        <title>Sequencing the genomes of 1000 actinobacteria strains.</title>
        <authorList>
            <person name="Klenk H.-P."/>
        </authorList>
    </citation>
    <scope>NUCLEOTIDE SEQUENCE [LARGE SCALE GENOMIC DNA]</scope>
    <source>
        <strain evidence="3 6">DSM 45117</strain>
    </source>
</reference>
<dbReference type="Proteomes" id="UP000199052">
    <property type="component" value="Unassembled WGS sequence"/>
</dbReference>
<sequence>MKVYRGWGTWAEASRVLSRYLPTGTTPHLRRAVRFADHWGGRPTRYEVAELLVREFGVTELGLLTAGLLHHLAEDYPCTMEHVEERFGTRVAGLVDSPMVRLAGRYALVQRLHTYPTVESQREIYHETCERFIPLAVATEPVFDELFSSWQHAYAYLRQPVDHLGAAQQLVAVVHHDRYDPSGRPAVEHTRAVARLTRDGGGTPEQQLAALLHDCVEDTELSLAQLIDLGVPADVVDMVDALTRRSGESYEDHLDRLVETPPAILVKRADIRHNLGPARLARLDDAAQEAVRRRYAYALVLLDRANGPGPTWEVPSPEPRSESSRGSTRESTPGAAPDAGPDADLPAGHPGIPRQTRGEADPARADAAADSDEGASVIPESAPEA</sequence>
<dbReference type="OrthoDB" id="9802385at2"/>
<gene>
    <name evidence="3" type="ORF">FHR37_003428</name>
    <name evidence="4" type="ORF">SAMN05421678_101434</name>
</gene>
<dbReference type="PANTHER" id="PTHR46246:SF1">
    <property type="entry name" value="GUANOSINE-3',5'-BIS(DIPHOSPHATE) 3'-PYROPHOSPHOHYDROLASE MESH1"/>
    <property type="match status" value="1"/>
</dbReference>
<evidence type="ECO:0000259" key="2">
    <source>
        <dbReference type="SMART" id="SM00471"/>
    </source>
</evidence>
<evidence type="ECO:0000313" key="5">
    <source>
        <dbReference type="Proteomes" id="UP000199052"/>
    </source>
</evidence>
<dbReference type="Gene3D" id="1.10.3210.10">
    <property type="entry name" value="Hypothetical protein af1432"/>
    <property type="match status" value="2"/>
</dbReference>
<dbReference type="Pfam" id="PF13328">
    <property type="entry name" value="HD_4"/>
    <property type="match status" value="1"/>
</dbReference>
<feature type="region of interest" description="Disordered" evidence="1">
    <location>
        <begin position="306"/>
        <end position="385"/>
    </location>
</feature>
<name>A0A1I2KUT8_9ACTN</name>
<evidence type="ECO:0000313" key="4">
    <source>
        <dbReference type="EMBL" id="SFF68811.1"/>
    </source>
</evidence>
<dbReference type="SUPFAM" id="SSF109604">
    <property type="entry name" value="HD-domain/PDEase-like"/>
    <property type="match status" value="2"/>
</dbReference>
<dbReference type="STRING" id="504797.SAMN05421678_101434"/>
<dbReference type="SMART" id="SM00471">
    <property type="entry name" value="HDc"/>
    <property type="match status" value="1"/>
</dbReference>
<dbReference type="EMBL" id="JACBZA010000001">
    <property type="protein sequence ID" value="NYH84577.1"/>
    <property type="molecule type" value="Genomic_DNA"/>
</dbReference>
<evidence type="ECO:0000313" key="3">
    <source>
        <dbReference type="EMBL" id="NYH84577.1"/>
    </source>
</evidence>
<dbReference type="AlphaFoldDB" id="A0A1I2KUT8"/>
<organism evidence="4 5">
    <name type="scientific">Actinopolymorpha cephalotaxi</name>
    <dbReference type="NCBI Taxonomy" id="504797"/>
    <lineage>
        <taxon>Bacteria</taxon>
        <taxon>Bacillati</taxon>
        <taxon>Actinomycetota</taxon>
        <taxon>Actinomycetes</taxon>
        <taxon>Propionibacteriales</taxon>
        <taxon>Actinopolymorphaceae</taxon>
        <taxon>Actinopolymorpha</taxon>
    </lineage>
</organism>
<feature type="domain" description="HD/PDEase" evidence="2">
    <location>
        <begin position="182"/>
        <end position="284"/>
    </location>
</feature>
<keyword evidence="6" id="KW-1185">Reference proteome</keyword>